<dbReference type="Pfam" id="PF01872">
    <property type="entry name" value="RibD_C"/>
    <property type="match status" value="1"/>
</dbReference>
<evidence type="ECO:0000313" key="2">
    <source>
        <dbReference type="EMBL" id="OUK04788.1"/>
    </source>
</evidence>
<evidence type="ECO:0000313" key="3">
    <source>
        <dbReference type="Proteomes" id="UP000194606"/>
    </source>
</evidence>
<dbReference type="GO" id="GO:0009231">
    <property type="term" value="P:riboflavin biosynthetic process"/>
    <property type="evidence" value="ECO:0007669"/>
    <property type="project" value="InterPro"/>
</dbReference>
<dbReference type="InterPro" id="IPR002734">
    <property type="entry name" value="RibDG_C"/>
</dbReference>
<name>A0A252CE37_9LACT</name>
<organism evidence="2 3">
    <name type="scientific">Lactococcus petauri</name>
    <dbReference type="NCBI Taxonomy" id="1940789"/>
    <lineage>
        <taxon>Bacteria</taxon>
        <taxon>Bacillati</taxon>
        <taxon>Bacillota</taxon>
        <taxon>Bacilli</taxon>
        <taxon>Lactobacillales</taxon>
        <taxon>Streptococcaceae</taxon>
        <taxon>Lactococcus</taxon>
    </lineage>
</organism>
<reference evidence="2 3" key="1">
    <citation type="submission" date="2017-02" db="EMBL/GenBank/DDBJ databases">
        <authorList>
            <person name="Peterson S.W."/>
        </authorList>
    </citation>
    <scope>NUCLEOTIDE SEQUENCE [LARGE SCALE GENOMIC DNA]</scope>
    <source>
        <strain evidence="2">159469</strain>
    </source>
</reference>
<dbReference type="PANTHER" id="PTHR38011">
    <property type="entry name" value="DIHYDROFOLATE REDUCTASE FAMILY PROTEIN (AFU_ORTHOLOGUE AFUA_8G06820)"/>
    <property type="match status" value="1"/>
</dbReference>
<protein>
    <recommendedName>
        <fullName evidence="1">Bacterial bifunctional deaminase-reductase C-terminal domain-containing protein</fullName>
    </recommendedName>
</protein>
<dbReference type="Proteomes" id="UP000194606">
    <property type="component" value="Unassembled WGS sequence"/>
</dbReference>
<feature type="domain" description="Bacterial bifunctional deaminase-reductase C-terminal" evidence="1">
    <location>
        <begin position="3"/>
        <end position="160"/>
    </location>
</feature>
<dbReference type="AlphaFoldDB" id="A0A252CE37"/>
<dbReference type="InterPro" id="IPR050765">
    <property type="entry name" value="Riboflavin_Biosynth_HTPR"/>
</dbReference>
<proteinExistence type="predicted"/>
<dbReference type="SUPFAM" id="SSF53597">
    <property type="entry name" value="Dihydrofolate reductase-like"/>
    <property type="match status" value="1"/>
</dbReference>
<sequence length="174" mass="19859">MAVKLFIAQTLDGYIADKQDNLDWLMAVEGEGDNGISRFLSSVDIVIMGSRTYQWLLDQKLETWPYEDKMTYVFSRQTWEDKTNIKFVHPSNLTSFVKELQGEIWLVGGGQLIKDFMEADLIDEYQVTIAPVILGEGIPLFPQGNYAADLELQGTTRYGQFVELAYKRKTKAKS</sequence>
<dbReference type="InterPro" id="IPR024072">
    <property type="entry name" value="DHFR-like_dom_sf"/>
</dbReference>
<evidence type="ECO:0000259" key="1">
    <source>
        <dbReference type="Pfam" id="PF01872"/>
    </source>
</evidence>
<dbReference type="RefSeq" id="WP_019292558.1">
    <property type="nucleotide sequence ID" value="NZ_CP045924.1"/>
</dbReference>
<dbReference type="GO" id="GO:0008703">
    <property type="term" value="F:5-amino-6-(5-phosphoribosylamino)uracil reductase activity"/>
    <property type="evidence" value="ECO:0007669"/>
    <property type="project" value="InterPro"/>
</dbReference>
<gene>
    <name evidence="2" type="ORF">BZZ03_03195</name>
</gene>
<dbReference type="Gene3D" id="3.40.430.10">
    <property type="entry name" value="Dihydrofolate Reductase, subunit A"/>
    <property type="match status" value="1"/>
</dbReference>
<accession>A0A252CE37</accession>
<dbReference type="EMBL" id="MUIZ01000002">
    <property type="protein sequence ID" value="OUK04788.1"/>
    <property type="molecule type" value="Genomic_DNA"/>
</dbReference>
<comment type="caution">
    <text evidence="2">The sequence shown here is derived from an EMBL/GenBank/DDBJ whole genome shotgun (WGS) entry which is preliminary data.</text>
</comment>
<dbReference type="PANTHER" id="PTHR38011:SF11">
    <property type="entry name" value="2,5-DIAMINO-6-RIBOSYLAMINO-4(3H)-PYRIMIDINONE 5'-PHOSPHATE REDUCTASE"/>
    <property type="match status" value="1"/>
</dbReference>